<name>A0AB39LMD3_9ACTN</name>
<dbReference type="InterPro" id="IPR046003">
    <property type="entry name" value="DUF5959"/>
</dbReference>
<sequence length="156" mass="16885">MLNLLHLADSSGRSVSVRILGRAQPGILTGHDFLDAEIVVAAGENLTACFPVTLLPEDLEDWEESLAHLEAGRPTTWLDSGRTPRLTFDSQANGTLLASVHDGPSTGATITVPLTGLPPTWLTDQRDHLARVRGAYPQEVIETSPGTYEWRHGRPA</sequence>
<protein>
    <submittedName>
        <fullName evidence="1">DUF5959 family protein</fullName>
    </submittedName>
</protein>
<reference evidence="1" key="1">
    <citation type="submission" date="2024-07" db="EMBL/GenBank/DDBJ databases">
        <authorList>
            <person name="Yu S.T."/>
        </authorList>
    </citation>
    <scope>NUCLEOTIDE SEQUENCE</scope>
    <source>
        <strain evidence="1">R02</strain>
    </source>
</reference>
<dbReference type="Pfam" id="PF19384">
    <property type="entry name" value="DUF5959"/>
    <property type="match status" value="1"/>
</dbReference>
<dbReference type="EMBL" id="CP163429">
    <property type="protein sequence ID" value="XDP94844.1"/>
    <property type="molecule type" value="Genomic_DNA"/>
</dbReference>
<dbReference type="RefSeq" id="WP_369156579.1">
    <property type="nucleotide sequence ID" value="NZ_CP163429.1"/>
</dbReference>
<proteinExistence type="predicted"/>
<gene>
    <name evidence="1" type="ORF">AB5J57_15470</name>
</gene>
<accession>A0AB39LMD3</accession>
<organism evidence="1">
    <name type="scientific">Streptomyces sp. R02</name>
    <dbReference type="NCBI Taxonomy" id="3238623"/>
    <lineage>
        <taxon>Bacteria</taxon>
        <taxon>Bacillati</taxon>
        <taxon>Actinomycetota</taxon>
        <taxon>Actinomycetes</taxon>
        <taxon>Kitasatosporales</taxon>
        <taxon>Streptomycetaceae</taxon>
        <taxon>Streptomyces</taxon>
    </lineage>
</organism>
<evidence type="ECO:0000313" key="1">
    <source>
        <dbReference type="EMBL" id="XDP94844.1"/>
    </source>
</evidence>
<dbReference type="AlphaFoldDB" id="A0AB39LMD3"/>